<reference evidence="2" key="1">
    <citation type="journal article" date="2019" name="Int. J. Syst. Evol. Microbiol.">
        <title>The Global Catalogue of Microorganisms (GCM) 10K type strain sequencing project: providing services to taxonomists for standard genome sequencing and annotation.</title>
        <authorList>
            <consortium name="The Broad Institute Genomics Platform"/>
            <consortium name="The Broad Institute Genome Sequencing Center for Infectious Disease"/>
            <person name="Wu L."/>
            <person name="Ma J."/>
        </authorList>
    </citation>
    <scope>NUCLEOTIDE SEQUENCE [LARGE SCALE GENOMIC DNA]</scope>
    <source>
        <strain evidence="2">JCM 18204</strain>
    </source>
</reference>
<protein>
    <submittedName>
        <fullName evidence="1">Uncharacterized protein</fullName>
    </submittedName>
</protein>
<keyword evidence="2" id="KW-1185">Reference proteome</keyword>
<comment type="caution">
    <text evidence="1">The sequence shown here is derived from an EMBL/GenBank/DDBJ whole genome shotgun (WGS) entry which is preliminary data.</text>
</comment>
<dbReference type="Proteomes" id="UP001499959">
    <property type="component" value="Unassembled WGS sequence"/>
</dbReference>
<proteinExistence type="predicted"/>
<organism evidence="1 2">
    <name type="scientific">Lysobacter hankyongensis</name>
    <dbReference type="NCBI Taxonomy" id="1176535"/>
    <lineage>
        <taxon>Bacteria</taxon>
        <taxon>Pseudomonadati</taxon>
        <taxon>Pseudomonadota</taxon>
        <taxon>Gammaproteobacteria</taxon>
        <taxon>Lysobacterales</taxon>
        <taxon>Lysobacteraceae</taxon>
        <taxon>Lysobacter</taxon>
    </lineage>
</organism>
<name>A0ABP9C6S1_9GAMM</name>
<evidence type="ECO:0000313" key="1">
    <source>
        <dbReference type="EMBL" id="GAA4805947.1"/>
    </source>
</evidence>
<sequence>MRITLKLQGRDVVYDKASFVAQVFKHDSKVSARFFFPDNDGSPLQTGAFQLSQAEALQLAAALIAVAGGYVPEHKKACFYAKLGEVGEVSIGS</sequence>
<accession>A0ABP9C6S1</accession>
<dbReference type="RefSeq" id="WP_345304725.1">
    <property type="nucleotide sequence ID" value="NZ_BAABJE010000027.1"/>
</dbReference>
<dbReference type="EMBL" id="BAABJE010000027">
    <property type="protein sequence ID" value="GAA4805947.1"/>
    <property type="molecule type" value="Genomic_DNA"/>
</dbReference>
<evidence type="ECO:0000313" key="2">
    <source>
        <dbReference type="Proteomes" id="UP001499959"/>
    </source>
</evidence>
<gene>
    <name evidence="1" type="ORF">GCM10023307_35650</name>
</gene>